<gene>
    <name evidence="3" type="ORF">ACELLULO517_06335</name>
</gene>
<comment type="caution">
    <text evidence="3">The sequence shown here is derived from an EMBL/GenBank/DDBJ whole genome shotgun (WGS) entry which is preliminary data.</text>
</comment>
<name>A0A963Z0Z6_9PROT</name>
<protein>
    <submittedName>
        <fullName evidence="3">Uncharacterized protein</fullName>
    </submittedName>
</protein>
<evidence type="ECO:0000256" key="1">
    <source>
        <dbReference type="SAM" id="MobiDB-lite"/>
    </source>
</evidence>
<feature type="region of interest" description="Disordered" evidence="1">
    <location>
        <begin position="64"/>
        <end position="87"/>
    </location>
</feature>
<evidence type="ECO:0000256" key="2">
    <source>
        <dbReference type="SAM" id="SignalP"/>
    </source>
</evidence>
<organism evidence="3 4">
    <name type="scientific">Acidisoma cellulosilyticum</name>
    <dbReference type="NCBI Taxonomy" id="2802395"/>
    <lineage>
        <taxon>Bacteria</taxon>
        <taxon>Pseudomonadati</taxon>
        <taxon>Pseudomonadota</taxon>
        <taxon>Alphaproteobacteria</taxon>
        <taxon>Acetobacterales</taxon>
        <taxon>Acidocellaceae</taxon>
        <taxon>Acidisoma</taxon>
    </lineage>
</organism>
<dbReference type="AlphaFoldDB" id="A0A963Z0Z6"/>
<proteinExistence type="predicted"/>
<feature type="chain" id="PRO_5038018563" evidence="2">
    <location>
        <begin position="24"/>
        <end position="87"/>
    </location>
</feature>
<keyword evidence="2" id="KW-0732">Signal</keyword>
<dbReference type="EMBL" id="JAESVA010000002">
    <property type="protein sequence ID" value="MCB8879845.1"/>
    <property type="molecule type" value="Genomic_DNA"/>
</dbReference>
<keyword evidence="4" id="KW-1185">Reference proteome</keyword>
<dbReference type="RefSeq" id="WP_227306463.1">
    <property type="nucleotide sequence ID" value="NZ_JAESVA010000002.1"/>
</dbReference>
<reference evidence="3 4" key="1">
    <citation type="journal article" date="2021" name="Microorganisms">
        <title>Acidisoma silvae sp. nov. and Acidisomacellulosilytica sp. nov., Two Acidophilic Bacteria Isolated from Decaying Wood, Hydrolyzing Cellulose and Producing Poly-3-hydroxybutyrate.</title>
        <authorList>
            <person name="Mieszkin S."/>
            <person name="Pouder E."/>
            <person name="Uroz S."/>
            <person name="Simon-Colin C."/>
            <person name="Alain K."/>
        </authorList>
    </citation>
    <scope>NUCLEOTIDE SEQUENCE [LARGE SCALE GENOMIC DNA]</scope>
    <source>
        <strain evidence="3 4">HW T5.17</strain>
    </source>
</reference>
<feature type="signal peptide" evidence="2">
    <location>
        <begin position="1"/>
        <end position="23"/>
    </location>
</feature>
<sequence length="87" mass="9172">MKFVQFFGAALVLSTLGGAVASASTIPAQQAQPQAVTTQQSDTNQLPMLAANSPRTANILSAPQMTQQPRKLPLADFGQWDEAASEN</sequence>
<evidence type="ECO:0000313" key="4">
    <source>
        <dbReference type="Proteomes" id="UP000721844"/>
    </source>
</evidence>
<accession>A0A963Z0Z6</accession>
<evidence type="ECO:0000313" key="3">
    <source>
        <dbReference type="EMBL" id="MCB8879845.1"/>
    </source>
</evidence>
<dbReference type="Proteomes" id="UP000721844">
    <property type="component" value="Unassembled WGS sequence"/>
</dbReference>